<feature type="domain" description="Secretin/TonB short N-terminal" evidence="14">
    <location>
        <begin position="64"/>
        <end position="112"/>
    </location>
</feature>
<evidence type="ECO:0000256" key="10">
    <source>
        <dbReference type="PROSITE-ProRule" id="PRU01360"/>
    </source>
</evidence>
<dbReference type="GO" id="GO:0009279">
    <property type="term" value="C:cell outer membrane"/>
    <property type="evidence" value="ECO:0007669"/>
    <property type="project" value="UniProtKB-SubCell"/>
</dbReference>
<evidence type="ECO:0000256" key="6">
    <source>
        <dbReference type="ARBA" id="ARBA00023004"/>
    </source>
</evidence>
<keyword evidence="7 11" id="KW-0798">TonB box</keyword>
<dbReference type="InterPro" id="IPR011662">
    <property type="entry name" value="Secretin/TonB_short_N"/>
</dbReference>
<evidence type="ECO:0000259" key="14">
    <source>
        <dbReference type="Pfam" id="PF07660"/>
    </source>
</evidence>
<dbReference type="Pfam" id="PF13715">
    <property type="entry name" value="CarbopepD_reg_2"/>
    <property type="match status" value="1"/>
</dbReference>
<keyword evidence="4" id="KW-0410">Iron transport</keyword>
<keyword evidence="8 10" id="KW-0472">Membrane</keyword>
<evidence type="ECO:0000256" key="12">
    <source>
        <dbReference type="SAM" id="SignalP"/>
    </source>
</evidence>
<keyword evidence="4" id="KW-0406">Ion transport</keyword>
<dbReference type="Gene3D" id="2.170.130.10">
    <property type="entry name" value="TonB-dependent receptor, plug domain"/>
    <property type="match status" value="1"/>
</dbReference>
<feature type="domain" description="TonB-dependent receptor plug" evidence="15">
    <location>
        <begin position="220"/>
        <end position="325"/>
    </location>
</feature>
<evidence type="ECO:0000259" key="15">
    <source>
        <dbReference type="Pfam" id="PF07715"/>
    </source>
</evidence>
<feature type="signal peptide" evidence="12">
    <location>
        <begin position="1"/>
        <end position="28"/>
    </location>
</feature>
<keyword evidence="2 10" id="KW-0813">Transport</keyword>
<comment type="subcellular location">
    <subcellularLocation>
        <location evidence="1 10">Cell outer membrane</location>
        <topology evidence="1 10">Multi-pass membrane protein</topology>
    </subcellularLocation>
</comment>
<accession>A0A212K486</accession>
<dbReference type="PROSITE" id="PS52016">
    <property type="entry name" value="TONB_DEPENDENT_REC_3"/>
    <property type="match status" value="1"/>
</dbReference>
<dbReference type="Pfam" id="PF07715">
    <property type="entry name" value="Plug"/>
    <property type="match status" value="1"/>
</dbReference>
<evidence type="ECO:0000256" key="1">
    <source>
        <dbReference type="ARBA" id="ARBA00004571"/>
    </source>
</evidence>
<keyword evidence="5 10" id="KW-0812">Transmembrane</keyword>
<evidence type="ECO:0000256" key="3">
    <source>
        <dbReference type="ARBA" id="ARBA00022452"/>
    </source>
</evidence>
<evidence type="ECO:0000256" key="9">
    <source>
        <dbReference type="ARBA" id="ARBA00023237"/>
    </source>
</evidence>
<dbReference type="EMBL" id="FLUM01000003">
    <property type="protein sequence ID" value="SBW06427.1"/>
    <property type="molecule type" value="Genomic_DNA"/>
</dbReference>
<evidence type="ECO:0000256" key="7">
    <source>
        <dbReference type="ARBA" id="ARBA00023077"/>
    </source>
</evidence>
<evidence type="ECO:0000256" key="8">
    <source>
        <dbReference type="ARBA" id="ARBA00023136"/>
    </source>
</evidence>
<dbReference type="AlphaFoldDB" id="A0A212K486"/>
<dbReference type="InterPro" id="IPR012910">
    <property type="entry name" value="Plug_dom"/>
</dbReference>
<dbReference type="Pfam" id="PF00593">
    <property type="entry name" value="TonB_dep_Rec_b-barrel"/>
    <property type="match status" value="1"/>
</dbReference>
<dbReference type="SUPFAM" id="SSF49464">
    <property type="entry name" value="Carboxypeptidase regulatory domain-like"/>
    <property type="match status" value="1"/>
</dbReference>
<gene>
    <name evidence="16" type="ORF">KL86DYS1_31371</name>
</gene>
<dbReference type="InterPro" id="IPR039426">
    <property type="entry name" value="TonB-dep_rcpt-like"/>
</dbReference>
<evidence type="ECO:0008006" key="17">
    <source>
        <dbReference type="Google" id="ProtNLM"/>
    </source>
</evidence>
<dbReference type="InterPro" id="IPR008969">
    <property type="entry name" value="CarboxyPept-like_regulatory"/>
</dbReference>
<dbReference type="InterPro" id="IPR036942">
    <property type="entry name" value="Beta-barrel_TonB_sf"/>
</dbReference>
<dbReference type="Gene3D" id="3.55.50.30">
    <property type="match status" value="1"/>
</dbReference>
<keyword evidence="3 10" id="KW-1134">Transmembrane beta strand</keyword>
<evidence type="ECO:0000259" key="13">
    <source>
        <dbReference type="Pfam" id="PF00593"/>
    </source>
</evidence>
<keyword evidence="6" id="KW-0408">Iron</keyword>
<dbReference type="Gene3D" id="2.40.170.20">
    <property type="entry name" value="TonB-dependent receptor, beta-barrel domain"/>
    <property type="match status" value="1"/>
</dbReference>
<name>A0A212K486_9BACT</name>
<dbReference type="NCBIfam" id="TIGR04056">
    <property type="entry name" value="OMP_RagA_SusC"/>
    <property type="match status" value="1"/>
</dbReference>
<feature type="chain" id="PRO_5012578032" description="SusC/RagA family TonB-linked outer membrane protein" evidence="12">
    <location>
        <begin position="29"/>
        <end position="1089"/>
    </location>
</feature>
<evidence type="ECO:0000256" key="4">
    <source>
        <dbReference type="ARBA" id="ARBA00022496"/>
    </source>
</evidence>
<proteinExistence type="inferred from homology"/>
<evidence type="ECO:0000256" key="2">
    <source>
        <dbReference type="ARBA" id="ARBA00022448"/>
    </source>
</evidence>
<keyword evidence="12" id="KW-0732">Signal</keyword>
<keyword evidence="9 10" id="KW-0998">Cell outer membrane</keyword>
<dbReference type="InterPro" id="IPR000531">
    <property type="entry name" value="Beta-barrel_TonB"/>
</dbReference>
<sequence length="1089" mass="120802">MNLISKKQIIIVISAIMLFPLFSSPAYANNIIYEKYQDKRITLKHANTPIKSVFASITSQSGLKFIFEESVLEKVKNISIDIKNSTLNGVLDEISKQTGLVFRQSDNTIAVSMGTVQAQTAQVASRQSGKISGTILDISKEPLIGVSVTIKGTTKGTITDENGNFQLDVPENDILVFSYIGYETQEIAVRGKSVINLTLIENLNDLNEVVVIGYGTQRKGDITSSVASVKPENFTKGAVKDVGQLIQGKVAGLAISNPNGDPTGGTQIQLRGNNSIGGANTDPLILIDGIPGSLSTVAPEDVESVDVLKDGSAAAIYGTRGTNGVILITTKRAQGAQINTVEYNGYISTSKISNKLDMLSASEFRELYPTEDHGGNTNWLDEITRTPVSHVHNLSLQGGTATTNYIANINYSSREGIMKKSDSETFQGRIQISHRMFDDKLQLRFGILGKKNQFASTNNAGSWNGYTYRQATLHNPTDPVRNADGSWYENVNKFEYENPLARLYECYGNVKNTDIRFNGSIIYNPIKDLTLSAVMSYNRQNRNHGYSETRNHISALRDGLAGWSSVGAYTQMEKLVELTAQYNKQINVHKFSILGGYSYNETDFEDMYFSNYGFQDDYMGGWHNIGAGSALKDGLAGASSTKRTSNLIGFFGRATYSYMDKYLLMASLRYEGASQLWGTDNEWGAFPSVSLGWRITQEAFMKDQNIFDDLKLRVGYGVTGSQISAGFLGTAMVKYGGYAYVNGKWVSTVVPASNANPDLKWEEKKETNIGIDFTALKGRLSGAIDYYNREVDGLLYEYAVPTPPNLYPRTWANGGKLQNRGLELLLSGIPVTSKDFEWNTTVTFSTNSNKLKSLSGSVFKTEYDYFDTGSAEYSGQWTISHRVQVGEKIGNFYGFKVVDVDDEGKWIYLDRDGNRVPYDDFTHAPEDKHMIGNGVPTWYGGWNNSFRYKDFDLNITMRGAFGFQIINAARMNYENTKNSRMENRLKSVTDKVFGKTQLSTAVEPEFNSYYVEDGDYWKIDNITLGYTFNNVGKYIKSLRVYGSVLNALTITGYKGIDPELEINGLSPGYDSRDRYPTVRSFTLGVGVKF</sequence>
<dbReference type="SUPFAM" id="SSF56935">
    <property type="entry name" value="Porins"/>
    <property type="match status" value="1"/>
</dbReference>
<dbReference type="InterPro" id="IPR037066">
    <property type="entry name" value="Plug_dom_sf"/>
</dbReference>
<dbReference type="InterPro" id="IPR023997">
    <property type="entry name" value="TonB-dep_OMP_SusC/RagA_CS"/>
</dbReference>
<reference evidence="16" key="1">
    <citation type="submission" date="2016-04" db="EMBL/GenBank/DDBJ databases">
        <authorList>
            <person name="Evans L.H."/>
            <person name="Alamgir A."/>
            <person name="Owens N."/>
            <person name="Weber N.D."/>
            <person name="Virtaneva K."/>
            <person name="Barbian K."/>
            <person name="Babar A."/>
            <person name="Rosenke K."/>
        </authorList>
    </citation>
    <scope>NUCLEOTIDE SEQUENCE</scope>
    <source>
        <strain evidence="16">86-1</strain>
    </source>
</reference>
<dbReference type="GO" id="GO:0006826">
    <property type="term" value="P:iron ion transport"/>
    <property type="evidence" value="ECO:0007669"/>
    <property type="project" value="UniProtKB-KW"/>
</dbReference>
<dbReference type="NCBIfam" id="TIGR04057">
    <property type="entry name" value="SusC_RagA_signa"/>
    <property type="match status" value="1"/>
</dbReference>
<evidence type="ECO:0000256" key="11">
    <source>
        <dbReference type="RuleBase" id="RU003357"/>
    </source>
</evidence>
<evidence type="ECO:0000313" key="16">
    <source>
        <dbReference type="EMBL" id="SBW06427.1"/>
    </source>
</evidence>
<protein>
    <recommendedName>
        <fullName evidence="17">SusC/RagA family TonB-linked outer membrane protein</fullName>
    </recommendedName>
</protein>
<dbReference type="Gene3D" id="2.60.40.1120">
    <property type="entry name" value="Carboxypeptidase-like, regulatory domain"/>
    <property type="match status" value="1"/>
</dbReference>
<comment type="similarity">
    <text evidence="10 11">Belongs to the TonB-dependent receptor family.</text>
</comment>
<dbReference type="InterPro" id="IPR023996">
    <property type="entry name" value="TonB-dep_OMP_SusC/RagA"/>
</dbReference>
<dbReference type="FunFam" id="2.60.40.1120:FF:000003">
    <property type="entry name" value="Outer membrane protein Omp121"/>
    <property type="match status" value="1"/>
</dbReference>
<feature type="domain" description="TonB-dependent receptor-like beta-barrel" evidence="13">
    <location>
        <begin position="459"/>
        <end position="1046"/>
    </location>
</feature>
<organism evidence="16">
    <name type="scientific">uncultured Dysgonomonas sp</name>
    <dbReference type="NCBI Taxonomy" id="206096"/>
    <lineage>
        <taxon>Bacteria</taxon>
        <taxon>Pseudomonadati</taxon>
        <taxon>Bacteroidota</taxon>
        <taxon>Bacteroidia</taxon>
        <taxon>Bacteroidales</taxon>
        <taxon>Dysgonomonadaceae</taxon>
        <taxon>Dysgonomonas</taxon>
        <taxon>environmental samples</taxon>
    </lineage>
</organism>
<dbReference type="RefSeq" id="WP_296944072.1">
    <property type="nucleotide sequence ID" value="NZ_LT599032.1"/>
</dbReference>
<evidence type="ECO:0000256" key="5">
    <source>
        <dbReference type="ARBA" id="ARBA00022692"/>
    </source>
</evidence>
<dbReference type="Pfam" id="PF07660">
    <property type="entry name" value="STN"/>
    <property type="match status" value="1"/>
</dbReference>